<keyword evidence="6 7" id="KW-0472">Membrane</keyword>
<feature type="domain" description="ABC transmembrane type-1" evidence="9">
    <location>
        <begin position="28"/>
        <end position="310"/>
    </location>
</feature>
<organism evidence="10 11">
    <name type="scientific">Paractinoplanes bogorensis</name>
    <dbReference type="NCBI Taxonomy" id="1610840"/>
    <lineage>
        <taxon>Bacteria</taxon>
        <taxon>Bacillati</taxon>
        <taxon>Actinomycetota</taxon>
        <taxon>Actinomycetes</taxon>
        <taxon>Micromonosporales</taxon>
        <taxon>Micromonosporaceae</taxon>
        <taxon>Paractinoplanes</taxon>
    </lineage>
</organism>
<dbReference type="PANTHER" id="PTHR24221">
    <property type="entry name" value="ATP-BINDING CASSETTE SUB-FAMILY B"/>
    <property type="match status" value="1"/>
</dbReference>
<evidence type="ECO:0000259" key="9">
    <source>
        <dbReference type="PROSITE" id="PS50929"/>
    </source>
</evidence>
<dbReference type="Pfam" id="PF00664">
    <property type="entry name" value="ABC_membrane"/>
    <property type="match status" value="1"/>
</dbReference>
<dbReference type="RefSeq" id="WP_215785707.1">
    <property type="nucleotide sequence ID" value="NZ_JAHKKG010000003.1"/>
</dbReference>
<gene>
    <name evidence="10" type="ORF">KOI35_09430</name>
</gene>
<dbReference type="Gene3D" id="3.40.50.300">
    <property type="entry name" value="P-loop containing nucleotide triphosphate hydrolases"/>
    <property type="match status" value="1"/>
</dbReference>
<comment type="caution">
    <text evidence="10">The sequence shown here is derived from an EMBL/GenBank/DDBJ whole genome shotgun (WGS) entry which is preliminary data.</text>
</comment>
<feature type="domain" description="ABC transporter" evidence="8">
    <location>
        <begin position="339"/>
        <end position="566"/>
    </location>
</feature>
<reference evidence="10 11" key="1">
    <citation type="submission" date="2021-06" db="EMBL/GenBank/DDBJ databases">
        <title>Actinoplanes lichenicola sp. nov., and Actinoplanes ovalisporus sp. nov., isolated from lichen in Thailand.</title>
        <authorList>
            <person name="Saeng-In P."/>
            <person name="Kanchanasin P."/>
            <person name="Yuki M."/>
            <person name="Kudo T."/>
            <person name="Ohkuma M."/>
            <person name="Phongsopitanun W."/>
            <person name="Tanasupawat S."/>
        </authorList>
    </citation>
    <scope>NUCLEOTIDE SEQUENCE [LARGE SCALE GENOMIC DNA]</scope>
    <source>
        <strain evidence="10 11">NBRC 110975</strain>
    </source>
</reference>
<comment type="subcellular location">
    <subcellularLocation>
        <location evidence="1">Cell membrane</location>
        <topology evidence="1">Multi-pass membrane protein</topology>
    </subcellularLocation>
</comment>
<evidence type="ECO:0000259" key="8">
    <source>
        <dbReference type="PROSITE" id="PS50893"/>
    </source>
</evidence>
<dbReference type="GO" id="GO:0005524">
    <property type="term" value="F:ATP binding"/>
    <property type="evidence" value="ECO:0007669"/>
    <property type="project" value="UniProtKB-KW"/>
</dbReference>
<dbReference type="Pfam" id="PF00005">
    <property type="entry name" value="ABC_tran"/>
    <property type="match status" value="1"/>
</dbReference>
<dbReference type="Proteomes" id="UP001519654">
    <property type="component" value="Unassembled WGS sequence"/>
</dbReference>
<sequence length="570" mass="59428">MTGLPIATATETWRWLRGQLKARPGEVALTLLTGLAAGAASIIAVYALGLLVDDVRDGAGVDAIVPIAVVVVAAAPVAGITTGLSWWLIARLSESILAALRERTLTVALHLPATVLDRTGRGDLLSRVGADVAAIGRAASGVLPQVVSALLLGALSLVAMFGLDWRLGLAGLAAVPSYVLGLRWYLPRSGPQYAAQREAVGARAQQLVESLQGARTVHAYRVSDQHLDALRTTSERARDVERNVFGLFMRFGWRINRSEFLGLAAILTVGFFLVDGGYVTVGETAAAAVLFHRLFNPVALVMFTFDDIQSAGASLARLVGVRQLEQPTPVSRTPSDSSLELRGVSFTYDGTTPVLTDVDLRIEPGERVALVGSTGAGKTTAASLAAGILRPDRGEALVGGVPSHEVPPSAVAVVSQETHVFAGPLIEDLRLARPDGDVAAALATVGALEWASALPSGLDTVVGEGGHPLTAAQAQQLALARLVLLDPAVAVLDEATAEAGSSGARRLEEAALAATRGRTTLVVAHRLTQAAAADRVLVLEHGQVVESGTHDDLVAAGGRYADLWSAWQSR</sequence>
<evidence type="ECO:0000256" key="4">
    <source>
        <dbReference type="ARBA" id="ARBA00022840"/>
    </source>
</evidence>
<keyword evidence="11" id="KW-1185">Reference proteome</keyword>
<feature type="transmembrane region" description="Helical" evidence="7">
    <location>
        <begin position="260"/>
        <end position="279"/>
    </location>
</feature>
<name>A0ABS5YJZ0_9ACTN</name>
<evidence type="ECO:0000256" key="3">
    <source>
        <dbReference type="ARBA" id="ARBA00022741"/>
    </source>
</evidence>
<evidence type="ECO:0000256" key="7">
    <source>
        <dbReference type="SAM" id="Phobius"/>
    </source>
</evidence>
<dbReference type="CDD" id="cd07346">
    <property type="entry name" value="ABC_6TM_exporters"/>
    <property type="match status" value="1"/>
</dbReference>
<keyword evidence="4 10" id="KW-0067">ATP-binding</keyword>
<feature type="transmembrane region" description="Helical" evidence="7">
    <location>
        <begin position="27"/>
        <end position="52"/>
    </location>
</feature>
<evidence type="ECO:0000256" key="6">
    <source>
        <dbReference type="ARBA" id="ARBA00023136"/>
    </source>
</evidence>
<feature type="transmembrane region" description="Helical" evidence="7">
    <location>
        <begin position="167"/>
        <end position="186"/>
    </location>
</feature>
<dbReference type="InterPro" id="IPR011527">
    <property type="entry name" value="ABC1_TM_dom"/>
</dbReference>
<dbReference type="InterPro" id="IPR039421">
    <property type="entry name" value="Type_1_exporter"/>
</dbReference>
<keyword evidence="5 7" id="KW-1133">Transmembrane helix</keyword>
<dbReference type="SMART" id="SM00382">
    <property type="entry name" value="AAA"/>
    <property type="match status" value="1"/>
</dbReference>
<keyword evidence="3" id="KW-0547">Nucleotide-binding</keyword>
<dbReference type="InterPro" id="IPR027417">
    <property type="entry name" value="P-loop_NTPase"/>
</dbReference>
<dbReference type="SUPFAM" id="SSF90123">
    <property type="entry name" value="ABC transporter transmembrane region"/>
    <property type="match status" value="1"/>
</dbReference>
<dbReference type="PROSITE" id="PS50929">
    <property type="entry name" value="ABC_TM1F"/>
    <property type="match status" value="1"/>
</dbReference>
<dbReference type="InterPro" id="IPR003593">
    <property type="entry name" value="AAA+_ATPase"/>
</dbReference>
<evidence type="ECO:0000256" key="1">
    <source>
        <dbReference type="ARBA" id="ARBA00004651"/>
    </source>
</evidence>
<keyword evidence="2 7" id="KW-0812">Transmembrane</keyword>
<dbReference type="SUPFAM" id="SSF52540">
    <property type="entry name" value="P-loop containing nucleoside triphosphate hydrolases"/>
    <property type="match status" value="1"/>
</dbReference>
<feature type="transmembrane region" description="Helical" evidence="7">
    <location>
        <begin position="64"/>
        <end position="89"/>
    </location>
</feature>
<evidence type="ECO:0000313" key="10">
    <source>
        <dbReference type="EMBL" id="MBU2663728.1"/>
    </source>
</evidence>
<evidence type="ECO:0000256" key="2">
    <source>
        <dbReference type="ARBA" id="ARBA00022692"/>
    </source>
</evidence>
<evidence type="ECO:0000313" key="11">
    <source>
        <dbReference type="Proteomes" id="UP001519654"/>
    </source>
</evidence>
<accession>A0ABS5YJZ0</accession>
<dbReference type="Gene3D" id="1.20.1560.10">
    <property type="entry name" value="ABC transporter type 1, transmembrane domain"/>
    <property type="match status" value="1"/>
</dbReference>
<feature type="transmembrane region" description="Helical" evidence="7">
    <location>
        <begin position="142"/>
        <end position="161"/>
    </location>
</feature>
<dbReference type="PROSITE" id="PS50893">
    <property type="entry name" value="ABC_TRANSPORTER_2"/>
    <property type="match status" value="1"/>
</dbReference>
<evidence type="ECO:0000256" key="5">
    <source>
        <dbReference type="ARBA" id="ARBA00022989"/>
    </source>
</evidence>
<dbReference type="InterPro" id="IPR036640">
    <property type="entry name" value="ABC1_TM_sf"/>
</dbReference>
<dbReference type="InterPro" id="IPR003439">
    <property type="entry name" value="ABC_transporter-like_ATP-bd"/>
</dbReference>
<proteinExistence type="predicted"/>
<protein>
    <submittedName>
        <fullName evidence="10">ABC transporter ATP-binding protein/permease</fullName>
    </submittedName>
</protein>
<dbReference type="EMBL" id="JAHKKG010000003">
    <property type="protein sequence ID" value="MBU2663728.1"/>
    <property type="molecule type" value="Genomic_DNA"/>
</dbReference>
<dbReference type="PANTHER" id="PTHR24221:SF654">
    <property type="entry name" value="ATP-BINDING CASSETTE SUB-FAMILY B MEMBER 6"/>
    <property type="match status" value="1"/>
</dbReference>